<comment type="similarity">
    <text evidence="3">Belongs to the Nudix hydrolase family. NudC subfamily.</text>
</comment>
<dbReference type="PATRIC" id="fig|1631356.3.peg.779"/>
<keyword evidence="12" id="KW-1185">Reference proteome</keyword>
<dbReference type="CDD" id="cd03429">
    <property type="entry name" value="NUDIX_NADH_pyrophosphatase_Nudt13"/>
    <property type="match status" value="1"/>
</dbReference>
<evidence type="ECO:0000313" key="12">
    <source>
        <dbReference type="Proteomes" id="UP000037397"/>
    </source>
</evidence>
<evidence type="ECO:0000256" key="8">
    <source>
        <dbReference type="ARBA" id="ARBA00023027"/>
    </source>
</evidence>
<reference evidence="12" key="1">
    <citation type="submission" date="2015-03" db="EMBL/GenBank/DDBJ databases">
        <title>Luteipulveratus halotolerans sp. nov., a novel actinobacterium (Dermacoccaceae) from Sarawak, Malaysia.</title>
        <authorList>
            <person name="Juboi H."/>
            <person name="Basik A."/>
            <person name="Shamsul S.S."/>
            <person name="Arnold P."/>
            <person name="Schmitt E.K."/>
            <person name="Sanglier J.-J."/>
            <person name="Yeo T."/>
        </authorList>
    </citation>
    <scope>NUCLEOTIDE SEQUENCE [LARGE SCALE GENOMIC DNA]</scope>
    <source>
        <strain evidence="12">C296001</strain>
    </source>
</reference>
<dbReference type="NCBIfam" id="NF001299">
    <property type="entry name" value="PRK00241.1"/>
    <property type="match status" value="1"/>
</dbReference>
<evidence type="ECO:0000256" key="2">
    <source>
        <dbReference type="ARBA" id="ARBA00001947"/>
    </source>
</evidence>
<dbReference type="GO" id="GO:0046872">
    <property type="term" value="F:metal ion binding"/>
    <property type="evidence" value="ECO:0007669"/>
    <property type="project" value="UniProtKB-KW"/>
</dbReference>
<name>A0A0L6CFH5_9MICO</name>
<dbReference type="GO" id="GO:0019677">
    <property type="term" value="P:NAD+ catabolic process"/>
    <property type="evidence" value="ECO:0007669"/>
    <property type="project" value="TreeGrafter"/>
</dbReference>
<evidence type="ECO:0000256" key="6">
    <source>
        <dbReference type="ARBA" id="ARBA00022801"/>
    </source>
</evidence>
<proteinExistence type="inferred from homology"/>
<evidence type="ECO:0000256" key="1">
    <source>
        <dbReference type="ARBA" id="ARBA00001946"/>
    </source>
</evidence>
<dbReference type="PROSITE" id="PS00893">
    <property type="entry name" value="NUDIX_BOX"/>
    <property type="match status" value="1"/>
</dbReference>
<dbReference type="InterPro" id="IPR015797">
    <property type="entry name" value="NUDIX_hydrolase-like_dom_sf"/>
</dbReference>
<dbReference type="EMBL" id="LAIR01000002">
    <property type="protein sequence ID" value="KNX36537.1"/>
    <property type="molecule type" value="Genomic_DNA"/>
</dbReference>
<dbReference type="AlphaFoldDB" id="A0A0L6CFH5"/>
<dbReference type="GO" id="GO:0035529">
    <property type="term" value="F:NADH pyrophosphatase activity"/>
    <property type="evidence" value="ECO:0007669"/>
    <property type="project" value="TreeGrafter"/>
</dbReference>
<dbReference type="Proteomes" id="UP000037397">
    <property type="component" value="Unassembled WGS sequence"/>
</dbReference>
<dbReference type="EC" id="3.6.1.22" evidence="4"/>
<comment type="cofactor">
    <cofactor evidence="1">
        <name>Mg(2+)</name>
        <dbReference type="ChEBI" id="CHEBI:18420"/>
    </cofactor>
</comment>
<comment type="catalytic activity">
    <reaction evidence="9">
        <text>a 5'-end NAD(+)-phospho-ribonucleoside in mRNA + H2O = a 5'-end phospho-adenosine-phospho-ribonucleoside in mRNA + beta-nicotinamide D-ribonucleotide + 2 H(+)</text>
        <dbReference type="Rhea" id="RHEA:60876"/>
        <dbReference type="Rhea" id="RHEA-COMP:15698"/>
        <dbReference type="Rhea" id="RHEA-COMP:15719"/>
        <dbReference type="ChEBI" id="CHEBI:14649"/>
        <dbReference type="ChEBI" id="CHEBI:15377"/>
        <dbReference type="ChEBI" id="CHEBI:15378"/>
        <dbReference type="ChEBI" id="CHEBI:144029"/>
        <dbReference type="ChEBI" id="CHEBI:144051"/>
    </reaction>
    <physiologicalReaction direction="left-to-right" evidence="9">
        <dbReference type="Rhea" id="RHEA:60877"/>
    </physiologicalReaction>
</comment>
<dbReference type="InterPro" id="IPR015376">
    <property type="entry name" value="Znr_NADH_PPase"/>
</dbReference>
<dbReference type="InterPro" id="IPR000086">
    <property type="entry name" value="NUDIX_hydrolase_dom"/>
</dbReference>
<feature type="domain" description="Nudix hydrolase" evidence="10">
    <location>
        <begin position="163"/>
        <end position="287"/>
    </location>
</feature>
<dbReference type="InterPro" id="IPR050241">
    <property type="entry name" value="NAD-cap_RNA_hydrolase_NudC"/>
</dbReference>
<dbReference type="STRING" id="1631356.VV01_04220"/>
<dbReference type="GO" id="GO:0005829">
    <property type="term" value="C:cytosol"/>
    <property type="evidence" value="ECO:0007669"/>
    <property type="project" value="TreeGrafter"/>
</dbReference>
<organism evidence="11 12">
    <name type="scientific">Luteipulveratus halotolerans</name>
    <dbReference type="NCBI Taxonomy" id="1631356"/>
    <lineage>
        <taxon>Bacteria</taxon>
        <taxon>Bacillati</taxon>
        <taxon>Actinomycetota</taxon>
        <taxon>Actinomycetes</taxon>
        <taxon>Micrococcales</taxon>
        <taxon>Dermacoccaceae</taxon>
        <taxon>Luteipulveratus</taxon>
    </lineage>
</organism>
<evidence type="ECO:0000256" key="9">
    <source>
        <dbReference type="ARBA" id="ARBA00023679"/>
    </source>
</evidence>
<keyword evidence="8" id="KW-0520">NAD</keyword>
<dbReference type="Gene3D" id="3.90.79.20">
    <property type="match status" value="1"/>
</dbReference>
<dbReference type="PANTHER" id="PTHR42904">
    <property type="entry name" value="NUDIX HYDROLASE, NUDC SUBFAMILY"/>
    <property type="match status" value="1"/>
</dbReference>
<dbReference type="Pfam" id="PF00293">
    <property type="entry name" value="NUDIX"/>
    <property type="match status" value="1"/>
</dbReference>
<dbReference type="Pfam" id="PF09297">
    <property type="entry name" value="Zn_ribbon_NUD"/>
    <property type="match status" value="1"/>
</dbReference>
<accession>A0A0L6CFH5</accession>
<dbReference type="InterPro" id="IPR020084">
    <property type="entry name" value="NUDIX_hydrolase_CS"/>
</dbReference>
<evidence type="ECO:0000259" key="10">
    <source>
        <dbReference type="PROSITE" id="PS51462"/>
    </source>
</evidence>
<dbReference type="PROSITE" id="PS51462">
    <property type="entry name" value="NUDIX"/>
    <property type="match status" value="1"/>
</dbReference>
<evidence type="ECO:0000256" key="5">
    <source>
        <dbReference type="ARBA" id="ARBA00022723"/>
    </source>
</evidence>
<evidence type="ECO:0000256" key="3">
    <source>
        <dbReference type="ARBA" id="ARBA00009595"/>
    </source>
</evidence>
<dbReference type="GO" id="GO:0006742">
    <property type="term" value="P:NADP+ catabolic process"/>
    <property type="evidence" value="ECO:0007669"/>
    <property type="project" value="TreeGrafter"/>
</dbReference>
<comment type="caution">
    <text evidence="11">The sequence shown here is derived from an EMBL/GenBank/DDBJ whole genome shotgun (WGS) entry which is preliminary data.</text>
</comment>
<evidence type="ECO:0000256" key="7">
    <source>
        <dbReference type="ARBA" id="ARBA00022842"/>
    </source>
</evidence>
<evidence type="ECO:0000313" key="11">
    <source>
        <dbReference type="EMBL" id="KNX36537.1"/>
    </source>
</evidence>
<keyword evidence="5" id="KW-0479">Metal-binding</keyword>
<keyword evidence="6" id="KW-0378">Hydrolase</keyword>
<keyword evidence="7" id="KW-0460">Magnesium</keyword>
<dbReference type="OrthoDB" id="9791656at2"/>
<dbReference type="Gene3D" id="3.90.79.10">
    <property type="entry name" value="Nucleoside Triphosphate Pyrophosphohydrolase"/>
    <property type="match status" value="1"/>
</dbReference>
<dbReference type="RefSeq" id="WP_050668802.1">
    <property type="nucleotide sequence ID" value="NZ_LAIR01000002.1"/>
</dbReference>
<dbReference type="PANTHER" id="PTHR42904:SF6">
    <property type="entry name" value="NAD-CAPPED RNA HYDROLASE NUDT12"/>
    <property type="match status" value="1"/>
</dbReference>
<protein>
    <recommendedName>
        <fullName evidence="4">NAD(+) diphosphatase</fullName>
        <ecNumber evidence="4">3.6.1.22</ecNumber>
    </recommendedName>
</protein>
<evidence type="ECO:0000256" key="4">
    <source>
        <dbReference type="ARBA" id="ARBA00012381"/>
    </source>
</evidence>
<dbReference type="InterPro" id="IPR049734">
    <property type="entry name" value="NudC-like_C"/>
</dbReference>
<sequence>MAPYDSETLLELGLSRSALDRSAAQRKDPDTLAAVLRDPTTRVLDLYRDRVPYDGERGSRALRYRPPGDADHDALVVYLGAHDGISYACAVHDAEDDGDDRRANLRSLGLELDDLDVGVLAASVGIANWHAAQGYCPRCGSPTEPREGGWVRVCTRDGSNHFPRTDPAVIMAVVDGDDRLLLARGHEWRPNGMSVLAGFVEPGESLEAAVAREVMEEVGVTVEEVRYRGNQPWPFPASLMVGFRARATTTELHLDPVEIAEARWFTRDELTAAVDAGELLLSPHLSIARHLIEDWYGGRIREPEGTPTGLRAT</sequence>
<gene>
    <name evidence="11" type="ORF">VV01_04220</name>
</gene>
<dbReference type="SUPFAM" id="SSF55811">
    <property type="entry name" value="Nudix"/>
    <property type="match status" value="1"/>
</dbReference>
<comment type="cofactor">
    <cofactor evidence="2">
        <name>Zn(2+)</name>
        <dbReference type="ChEBI" id="CHEBI:29105"/>
    </cofactor>
</comment>